<evidence type="ECO:0000313" key="2">
    <source>
        <dbReference type="EMBL" id="MDR7325484.1"/>
    </source>
</evidence>
<proteinExistence type="predicted"/>
<protein>
    <submittedName>
        <fullName evidence="2">Uncharacterized protein</fullName>
    </submittedName>
</protein>
<evidence type="ECO:0000256" key="1">
    <source>
        <dbReference type="SAM" id="Coils"/>
    </source>
</evidence>
<comment type="caution">
    <text evidence="2">The sequence shown here is derived from an EMBL/GenBank/DDBJ whole genome shotgun (WGS) entry which is preliminary data.</text>
</comment>
<dbReference type="NCBIfam" id="NF040567">
    <property type="entry name" value="SCO2524_fam"/>
    <property type="match status" value="1"/>
</dbReference>
<organism evidence="2 3">
    <name type="scientific">Catenuloplanes niger</name>
    <dbReference type="NCBI Taxonomy" id="587534"/>
    <lineage>
        <taxon>Bacteria</taxon>
        <taxon>Bacillati</taxon>
        <taxon>Actinomycetota</taxon>
        <taxon>Actinomycetes</taxon>
        <taxon>Micromonosporales</taxon>
        <taxon>Micromonosporaceae</taxon>
        <taxon>Catenuloplanes</taxon>
    </lineage>
</organism>
<feature type="coiled-coil region" evidence="1">
    <location>
        <begin position="556"/>
        <end position="587"/>
    </location>
</feature>
<keyword evidence="3" id="KW-1185">Reference proteome</keyword>
<dbReference type="InterPro" id="IPR049777">
    <property type="entry name" value="SCO2524-like"/>
</dbReference>
<dbReference type="RefSeq" id="WP_310420250.1">
    <property type="nucleotide sequence ID" value="NZ_JAVDYC010000001.1"/>
</dbReference>
<dbReference type="AlphaFoldDB" id="A0AAE4CY59"/>
<dbReference type="Proteomes" id="UP001183629">
    <property type="component" value="Unassembled WGS sequence"/>
</dbReference>
<sequence length="616" mass="68850">MDVQPRQHLLEVWRAFASYSGGGAEWRWGGRDGSNSISDAEQLLCIMSPAADVPTFRIDRPDETEDDVIGSLAALGDHLEVPRRLVQLITEYLEKYTAPDGTPVFAGDTYFTAADPSAVDEIKPEQRGLDVVDSFSISVTLMLATIGFAKTFRAVVTRETLRQQVDRLEQMAGTRLTAAMVGLLRSFAVNVFDTSDEQGRQLLKTTNQSRLPERQVVEQLRLSLREINARLRDDVTIGSGAEEGSLLDNPHRLFECGWSWGLVENAPPIEGKDQIGRQPAGVAEPKPYLYFTVVALDAIRSLFSERTRLLGLLNEEQLRLAQALQLRWDLTQSYWSVIATFGSGRWPLEDLPWAATDGQQSDYFSLLISGMVMQDLITRRASDADLARVGTVLDELANRSRITRRPFADDPAIRLHRPGETFLLVGSEKVGGPQLGWVASDFAPVLLKRTVHLAGLLSDNAARQSATSLAGDVWRHLTDRRLTDDRAANLWDDPSRVFDLDVTHTLPSWYYTKRVVDCLIQAAQVIRSSPPRSERLTDIAADLLIEAEHLYDQEQLNGLAQRGERLRTELEQVNRQLQRARRILRQRPGSAKALAEDVLIRLDRLAAAREATAEPV</sequence>
<gene>
    <name evidence="2" type="ORF">J2S44_005734</name>
</gene>
<reference evidence="2 3" key="1">
    <citation type="submission" date="2023-07" db="EMBL/GenBank/DDBJ databases">
        <title>Sequencing the genomes of 1000 actinobacteria strains.</title>
        <authorList>
            <person name="Klenk H.-P."/>
        </authorList>
    </citation>
    <scope>NUCLEOTIDE SEQUENCE [LARGE SCALE GENOMIC DNA]</scope>
    <source>
        <strain evidence="2 3">DSM 44711</strain>
    </source>
</reference>
<evidence type="ECO:0000313" key="3">
    <source>
        <dbReference type="Proteomes" id="UP001183629"/>
    </source>
</evidence>
<keyword evidence="1" id="KW-0175">Coiled coil</keyword>
<dbReference type="EMBL" id="JAVDYC010000001">
    <property type="protein sequence ID" value="MDR7325484.1"/>
    <property type="molecule type" value="Genomic_DNA"/>
</dbReference>
<accession>A0AAE4CY59</accession>
<name>A0AAE4CY59_9ACTN</name>